<name>A0ABX8WP12_9GAMM</name>
<accession>A0ABX8WP12</accession>
<organism evidence="6 7">
    <name type="scientific">Lysobacter soyae</name>
    <dbReference type="NCBI Taxonomy" id="2764185"/>
    <lineage>
        <taxon>Bacteria</taxon>
        <taxon>Pseudomonadati</taxon>
        <taxon>Pseudomonadota</taxon>
        <taxon>Gammaproteobacteria</taxon>
        <taxon>Lysobacterales</taxon>
        <taxon>Lysobacteraceae</taxon>
        <taxon>Lysobacter</taxon>
    </lineage>
</organism>
<keyword evidence="4" id="KW-0732">Signal</keyword>
<feature type="signal peptide" evidence="4">
    <location>
        <begin position="1"/>
        <end position="18"/>
    </location>
</feature>
<dbReference type="EC" id="1.15.1.1" evidence="2"/>
<dbReference type="SUPFAM" id="SSF49329">
    <property type="entry name" value="Cu,Zn superoxide dismutase-like"/>
    <property type="match status" value="1"/>
</dbReference>
<feature type="chain" id="PRO_5045856157" description="Superoxide dismutase [Cu-Zn]" evidence="4">
    <location>
        <begin position="19"/>
        <end position="179"/>
    </location>
</feature>
<dbReference type="InterPro" id="IPR001424">
    <property type="entry name" value="SOD_Cu_Zn_dom"/>
</dbReference>
<keyword evidence="2" id="KW-0862">Zinc</keyword>
<keyword evidence="2" id="KW-0479">Metal-binding</keyword>
<dbReference type="InterPro" id="IPR024134">
    <property type="entry name" value="SOD_Cu/Zn_/chaperone"/>
</dbReference>
<keyword evidence="2" id="KW-0560">Oxidoreductase</keyword>
<evidence type="ECO:0000256" key="4">
    <source>
        <dbReference type="SAM" id="SignalP"/>
    </source>
</evidence>
<dbReference type="EMBL" id="CP080544">
    <property type="protein sequence ID" value="QYR53012.1"/>
    <property type="molecule type" value="Genomic_DNA"/>
</dbReference>
<dbReference type="InterPro" id="IPR036423">
    <property type="entry name" value="SOD-like_Cu/Zn_dom_sf"/>
</dbReference>
<dbReference type="PROSITE" id="PS51257">
    <property type="entry name" value="PROKAR_LIPOPROTEIN"/>
    <property type="match status" value="1"/>
</dbReference>
<evidence type="ECO:0000256" key="3">
    <source>
        <dbReference type="SAM" id="MobiDB-lite"/>
    </source>
</evidence>
<proteinExistence type="inferred from homology"/>
<dbReference type="Gene3D" id="2.60.40.200">
    <property type="entry name" value="Superoxide dismutase, copper/zinc binding domain"/>
    <property type="match status" value="1"/>
</dbReference>
<evidence type="ECO:0000256" key="1">
    <source>
        <dbReference type="ARBA" id="ARBA00010457"/>
    </source>
</evidence>
<keyword evidence="7" id="KW-1185">Reference proteome</keyword>
<comment type="cofactor">
    <cofactor evidence="2">
        <name>Cu cation</name>
        <dbReference type="ChEBI" id="CHEBI:23378"/>
    </cofactor>
    <text evidence="2">Binds 1 copper ion per subunit.</text>
</comment>
<reference evidence="6 7" key="1">
    <citation type="submission" date="2021-08" db="EMBL/GenBank/DDBJ databases">
        <title>Lysobacter sp. strain CJ11 Genome sequencing and assembly.</title>
        <authorList>
            <person name="Kim I."/>
        </authorList>
    </citation>
    <scope>NUCLEOTIDE SEQUENCE [LARGE SCALE GENOMIC DNA]</scope>
    <source>
        <strain evidence="6 7">CJ11</strain>
    </source>
</reference>
<dbReference type="Pfam" id="PF00080">
    <property type="entry name" value="Sod_Cu"/>
    <property type="match status" value="1"/>
</dbReference>
<gene>
    <name evidence="6" type="ORF">H8L67_00345</name>
</gene>
<evidence type="ECO:0000259" key="5">
    <source>
        <dbReference type="Pfam" id="PF00080"/>
    </source>
</evidence>
<comment type="cofactor">
    <cofactor evidence="2">
        <name>Zn(2+)</name>
        <dbReference type="ChEBI" id="CHEBI:29105"/>
    </cofactor>
    <text evidence="2">Binds 1 zinc ion per subunit.</text>
</comment>
<dbReference type="PRINTS" id="PR00068">
    <property type="entry name" value="CUZNDISMTASE"/>
</dbReference>
<dbReference type="Proteomes" id="UP000824755">
    <property type="component" value="Chromosome"/>
</dbReference>
<sequence>MKNLLLTSAVVLALSACAAPDSKSRAGSADKAASAVMAAKSGSQVAGTLEMMTMGNGVHVMGTLTGLAPNQSFGFHVHEKGDCSAADATSAGGHFNPTAQPHGSAESAAHHAGDMDNIKSDENGSARVSFHIENVGLGNGSATDINGRALVVHAKPDDYTTQPSGNSGDRIACGVITLK</sequence>
<dbReference type="CDD" id="cd00305">
    <property type="entry name" value="Cu-Zn_Superoxide_Dismutase"/>
    <property type="match status" value="1"/>
</dbReference>
<evidence type="ECO:0000313" key="7">
    <source>
        <dbReference type="Proteomes" id="UP000824755"/>
    </source>
</evidence>
<feature type="domain" description="Superoxide dismutase copper/zinc binding" evidence="5">
    <location>
        <begin position="46"/>
        <end position="176"/>
    </location>
</feature>
<protein>
    <recommendedName>
        <fullName evidence="2">Superoxide dismutase [Cu-Zn]</fullName>
        <ecNumber evidence="2">1.15.1.1</ecNumber>
    </recommendedName>
</protein>
<dbReference type="RefSeq" id="WP_220379831.1">
    <property type="nucleotide sequence ID" value="NZ_CP080544.1"/>
</dbReference>
<dbReference type="PROSITE" id="PS00332">
    <property type="entry name" value="SOD_CU_ZN_2"/>
    <property type="match status" value="1"/>
</dbReference>
<evidence type="ECO:0000313" key="6">
    <source>
        <dbReference type="EMBL" id="QYR53012.1"/>
    </source>
</evidence>
<feature type="compositionally biased region" description="Basic and acidic residues" evidence="3">
    <location>
        <begin position="108"/>
        <end position="122"/>
    </location>
</feature>
<dbReference type="PANTHER" id="PTHR10003">
    <property type="entry name" value="SUPEROXIDE DISMUTASE CU-ZN -RELATED"/>
    <property type="match status" value="1"/>
</dbReference>
<evidence type="ECO:0000256" key="2">
    <source>
        <dbReference type="RuleBase" id="RU000393"/>
    </source>
</evidence>
<dbReference type="PROSITE" id="PS00087">
    <property type="entry name" value="SOD_CU_ZN_1"/>
    <property type="match status" value="1"/>
</dbReference>
<comment type="function">
    <text evidence="2">Destroys radicals which are normally produced within the cells and which are toxic to biological systems.</text>
</comment>
<dbReference type="InterPro" id="IPR018152">
    <property type="entry name" value="SOD_Cu/Zn_BS"/>
</dbReference>
<comment type="similarity">
    <text evidence="1 2">Belongs to the Cu-Zn superoxide dismutase family.</text>
</comment>
<feature type="region of interest" description="Disordered" evidence="3">
    <location>
        <begin position="86"/>
        <end position="122"/>
    </location>
</feature>
<keyword evidence="2" id="KW-0186">Copper</keyword>
<comment type="catalytic activity">
    <reaction evidence="2">
        <text>2 superoxide + 2 H(+) = H2O2 + O2</text>
        <dbReference type="Rhea" id="RHEA:20696"/>
        <dbReference type="ChEBI" id="CHEBI:15378"/>
        <dbReference type="ChEBI" id="CHEBI:15379"/>
        <dbReference type="ChEBI" id="CHEBI:16240"/>
        <dbReference type="ChEBI" id="CHEBI:18421"/>
        <dbReference type="EC" id="1.15.1.1"/>
    </reaction>
</comment>